<dbReference type="Proteomes" id="UP000811282">
    <property type="component" value="Unassembled WGS sequence"/>
</dbReference>
<dbReference type="Gene3D" id="3.80.10.10">
    <property type="entry name" value="Ribonuclease Inhibitor"/>
    <property type="match status" value="1"/>
</dbReference>
<name>A0ABS5YA25_9GAMM</name>
<reference evidence="1 2" key="1">
    <citation type="journal article" date="2021" name="Genome Biol. Evol.">
        <title>The evolution of interdependence in a four-way mealybug symbiosis.</title>
        <authorList>
            <person name="Garber A.I."/>
            <person name="Kupper M."/>
            <person name="Laetsch D.R."/>
            <person name="Weldon S.R."/>
            <person name="Ladinsky M.S."/>
            <person name="Bjorkman P.J."/>
            <person name="McCutcheon J.P."/>
        </authorList>
    </citation>
    <scope>NUCLEOTIDE SEQUENCE [LARGE SCALE GENOMIC DNA]</scope>
    <source>
        <strain evidence="1">SOD</strain>
    </source>
</reference>
<dbReference type="EMBL" id="JAFJYC010000001">
    <property type="protein sequence ID" value="MBT9431851.1"/>
    <property type="molecule type" value="Genomic_DNA"/>
</dbReference>
<organism evidence="1 2">
    <name type="scientific">Candidatus Sodalis endolongispinus</name>
    <dbReference type="NCBI Taxonomy" id="2812662"/>
    <lineage>
        <taxon>Bacteria</taxon>
        <taxon>Pseudomonadati</taxon>
        <taxon>Pseudomonadota</taxon>
        <taxon>Gammaproteobacteria</taxon>
        <taxon>Enterobacterales</taxon>
        <taxon>Bruguierivoracaceae</taxon>
        <taxon>Sodalis</taxon>
    </lineage>
</organism>
<evidence type="ECO:0000313" key="2">
    <source>
        <dbReference type="Proteomes" id="UP000811282"/>
    </source>
</evidence>
<dbReference type="PROSITE" id="PS51450">
    <property type="entry name" value="LRR"/>
    <property type="match status" value="1"/>
</dbReference>
<sequence length="69" mass="7592">MTSLPQNISALPAGLEKLVLMNNKLTDIPETLFTLPASCEIYTVGNPIPAERKQQIKARINAPDYQGPR</sequence>
<keyword evidence="2" id="KW-1185">Reference proteome</keyword>
<comment type="caution">
    <text evidence="1">The sequence shown here is derived from an EMBL/GenBank/DDBJ whole genome shotgun (WGS) entry which is preliminary data.</text>
</comment>
<dbReference type="InterPro" id="IPR001611">
    <property type="entry name" value="Leu-rich_rpt"/>
</dbReference>
<dbReference type="InterPro" id="IPR032675">
    <property type="entry name" value="LRR_dom_sf"/>
</dbReference>
<proteinExistence type="predicted"/>
<evidence type="ECO:0000313" key="1">
    <source>
        <dbReference type="EMBL" id="MBT9431851.1"/>
    </source>
</evidence>
<protein>
    <submittedName>
        <fullName evidence="1">Uncharacterized protein</fullName>
    </submittedName>
</protein>
<accession>A0ABS5YA25</accession>
<gene>
    <name evidence="1" type="ORF">JZM24_06345</name>
</gene>